<evidence type="ECO:0000313" key="11">
    <source>
        <dbReference type="Proteomes" id="UP000007879"/>
    </source>
</evidence>
<evidence type="ECO:0000256" key="1">
    <source>
        <dbReference type="ARBA" id="ARBA00004604"/>
    </source>
</evidence>
<dbReference type="EnsemblMetazoa" id="Aqu2.1.38153_001">
    <property type="protein sequence ID" value="Aqu2.1.38153_001"/>
    <property type="gene ID" value="Aqu2.1.38153"/>
</dbReference>
<reference evidence="10" key="2">
    <citation type="submission" date="2017-05" db="UniProtKB">
        <authorList>
            <consortium name="EnsemblMetazoa"/>
        </authorList>
    </citation>
    <scope>IDENTIFICATION</scope>
</reference>
<dbReference type="AlphaFoldDB" id="A0A1X7VDT2"/>
<feature type="compositionally biased region" description="Basic residues" evidence="7">
    <location>
        <begin position="1"/>
        <end position="19"/>
    </location>
</feature>
<feature type="region of interest" description="Disordered" evidence="7">
    <location>
        <begin position="56"/>
        <end position="75"/>
    </location>
</feature>
<dbReference type="GO" id="GO:0003682">
    <property type="term" value="F:chromatin binding"/>
    <property type="evidence" value="ECO:0007669"/>
    <property type="project" value="TreeGrafter"/>
</dbReference>
<organism evidence="10">
    <name type="scientific">Amphimedon queenslandica</name>
    <name type="common">Sponge</name>
    <dbReference type="NCBI Taxonomy" id="400682"/>
    <lineage>
        <taxon>Eukaryota</taxon>
        <taxon>Metazoa</taxon>
        <taxon>Porifera</taxon>
        <taxon>Demospongiae</taxon>
        <taxon>Heteroscleromorpha</taxon>
        <taxon>Haplosclerida</taxon>
        <taxon>Niphatidae</taxon>
        <taxon>Amphimedon</taxon>
    </lineage>
</organism>
<dbReference type="PANTHER" id="PTHR14428:SF5">
    <property type="entry name" value="NUCLEOLAR COMPLEX PROTEIN 3 HOMOLOG"/>
    <property type="match status" value="1"/>
</dbReference>
<evidence type="ECO:0000256" key="4">
    <source>
        <dbReference type="ARBA" id="ARBA00023242"/>
    </source>
</evidence>
<dbReference type="EnsemblMetazoa" id="XM_011412270.2">
    <property type="protein sequence ID" value="XP_011410572.2"/>
    <property type="gene ID" value="LOC100640990"/>
</dbReference>
<protein>
    <recommendedName>
        <fullName evidence="6">NOC3-like protein</fullName>
    </recommendedName>
    <alternativeName>
        <fullName evidence="5">Nucleolar complex-associated protein 3-like protein</fullName>
    </alternativeName>
</protein>
<feature type="domain" description="Nucleolar complex-associated protein 3 N-terminal" evidence="9">
    <location>
        <begin position="131"/>
        <end position="225"/>
    </location>
</feature>
<evidence type="ECO:0000259" key="8">
    <source>
        <dbReference type="Pfam" id="PF03914"/>
    </source>
</evidence>
<feature type="region of interest" description="Disordered" evidence="7">
    <location>
        <begin position="374"/>
        <end position="400"/>
    </location>
</feature>
<keyword evidence="3" id="KW-0175">Coiled coil</keyword>
<dbReference type="OrthoDB" id="10263597at2759"/>
<dbReference type="InterPro" id="IPR011501">
    <property type="entry name" value="Noc3_N"/>
</dbReference>
<dbReference type="GO" id="GO:0005730">
    <property type="term" value="C:nucleolus"/>
    <property type="evidence" value="ECO:0007669"/>
    <property type="project" value="UniProtKB-SubCell"/>
</dbReference>
<dbReference type="STRING" id="400682.A0A1X7VDT2"/>
<evidence type="ECO:0000259" key="9">
    <source>
        <dbReference type="Pfam" id="PF07540"/>
    </source>
</evidence>
<comment type="subcellular location">
    <subcellularLocation>
        <location evidence="1">Nucleus</location>
        <location evidence="1">Nucleolus</location>
    </subcellularLocation>
</comment>
<evidence type="ECO:0000256" key="2">
    <source>
        <dbReference type="ARBA" id="ARBA00007797"/>
    </source>
</evidence>
<dbReference type="GO" id="GO:0006270">
    <property type="term" value="P:DNA replication initiation"/>
    <property type="evidence" value="ECO:0007669"/>
    <property type="project" value="TreeGrafter"/>
</dbReference>
<feature type="compositionally biased region" description="Basic and acidic residues" evidence="7">
    <location>
        <begin position="26"/>
        <end position="37"/>
    </location>
</feature>
<proteinExistence type="inferred from homology"/>
<feature type="compositionally biased region" description="Acidic residues" evidence="7">
    <location>
        <begin position="65"/>
        <end position="75"/>
    </location>
</feature>
<keyword evidence="4" id="KW-0539">Nucleus</keyword>
<dbReference type="SUPFAM" id="SSF48371">
    <property type="entry name" value="ARM repeat"/>
    <property type="match status" value="1"/>
</dbReference>
<accession>A0A1X7VDT2</accession>
<feature type="domain" description="CCAAT-binding factor" evidence="8">
    <location>
        <begin position="497"/>
        <end position="650"/>
    </location>
</feature>
<dbReference type="InParanoid" id="A0A1X7VDT2"/>
<dbReference type="InterPro" id="IPR016903">
    <property type="entry name" value="Nucleolar_cplx-assoc_3"/>
</dbReference>
<evidence type="ECO:0000256" key="5">
    <source>
        <dbReference type="ARBA" id="ARBA00032701"/>
    </source>
</evidence>
<dbReference type="InterPro" id="IPR005612">
    <property type="entry name" value="CCAAT-binding_factor"/>
</dbReference>
<reference evidence="11" key="1">
    <citation type="journal article" date="2010" name="Nature">
        <title>The Amphimedon queenslandica genome and the evolution of animal complexity.</title>
        <authorList>
            <person name="Srivastava M."/>
            <person name="Simakov O."/>
            <person name="Chapman J."/>
            <person name="Fahey B."/>
            <person name="Gauthier M.E."/>
            <person name="Mitros T."/>
            <person name="Richards G.S."/>
            <person name="Conaco C."/>
            <person name="Dacre M."/>
            <person name="Hellsten U."/>
            <person name="Larroux C."/>
            <person name="Putnam N.H."/>
            <person name="Stanke M."/>
            <person name="Adamska M."/>
            <person name="Darling A."/>
            <person name="Degnan S.M."/>
            <person name="Oakley T.H."/>
            <person name="Plachetzki D.C."/>
            <person name="Zhai Y."/>
            <person name="Adamski M."/>
            <person name="Calcino A."/>
            <person name="Cummins S.F."/>
            <person name="Goodstein D.M."/>
            <person name="Harris C."/>
            <person name="Jackson D.J."/>
            <person name="Leys S.P."/>
            <person name="Shu S."/>
            <person name="Woodcroft B.J."/>
            <person name="Vervoort M."/>
            <person name="Kosik K.S."/>
            <person name="Manning G."/>
            <person name="Degnan B.M."/>
            <person name="Rokhsar D.S."/>
        </authorList>
    </citation>
    <scope>NUCLEOTIDE SEQUENCE [LARGE SCALE GENOMIC DNA]</scope>
</reference>
<sequence length="735" mass="83822">MTRKRKLKKESKGKRKRFKASSYESAPREPGWKGKDDKEFEKVRFRLPIKTDTGWLLQDPVPLEDNGEDSDKEVDDQVVPEDLSDHDMDDADDELLELSEEDDELQESSEPLLPLSTAEVLASREMKLNKRKDLIADCSSRILEDPQENVHLLNKLCILCIDRTSEMALTVRKLSMISLVTVYKDIIPGYCIRDLTASEKSVKVSKDVQRLRSYEQKLLQYYDKYISILTQTVQAGLSEKNKLNEVMVKGRNYDIVALESGLSISPTGLENLSMTALQCICELSKSLYHFNYHERLFLLLAHGLTSSKRNGNVAATCKETVSTVFKNDRVGETSLEIVQLISKLLKSRGYSTRPQVVQVLLHLNLQHVEEPVNQLGGGGGGAKKKLTQRQKRLEKQKMNRKQRRKFNARARLERELREVEAEERIDKKVKLQTEIIKLVFMIYFRVLKQAQDSPLLSSVLEGLAKFAHLISVDYFADLMSVLHSLMERNILSFQQSMECIVTAFQILSGQGEALNIDPRQFYCKLYTNLLQLDHRTNQYNMSLVISCLEKVTKQRKKISSERVLGIVKRMGTMSLQLPPASALGLLATMRIFFQSYRSYISVLLDNEEESAGGVFNPNVPDPEVSSSSSTNLWELATLRSHYDPYVSCYAEHLIKGAPSQGPGSLSPHFSQRNPVLLMESHSWQSVDPFNNIPSLRKKEKRNSAISRKEIGMTVDGRLDCMKDHFSGNWRLQQFL</sequence>
<evidence type="ECO:0000256" key="6">
    <source>
        <dbReference type="ARBA" id="ARBA00032937"/>
    </source>
</evidence>
<dbReference type="KEGG" id="aqu:100640990"/>
<name>A0A1X7VDT2_AMPQE</name>
<evidence type="ECO:0000313" key="10">
    <source>
        <dbReference type="EnsemblMetazoa" id="Aqu2.1.38153_001"/>
    </source>
</evidence>
<comment type="similarity">
    <text evidence="2">Belongs to the CBF/MAK21 family.</text>
</comment>
<dbReference type="Proteomes" id="UP000007879">
    <property type="component" value="Unassembled WGS sequence"/>
</dbReference>
<evidence type="ECO:0000256" key="3">
    <source>
        <dbReference type="ARBA" id="ARBA00023054"/>
    </source>
</evidence>
<gene>
    <name evidence="10" type="primary">100640990</name>
</gene>
<evidence type="ECO:0000256" key="7">
    <source>
        <dbReference type="SAM" id="MobiDB-lite"/>
    </source>
</evidence>
<dbReference type="InterPro" id="IPR016024">
    <property type="entry name" value="ARM-type_fold"/>
</dbReference>
<keyword evidence="11" id="KW-1185">Reference proteome</keyword>
<dbReference type="PANTHER" id="PTHR14428">
    <property type="entry name" value="NUCLEOLAR COMPLEX PROTEIN 3"/>
    <property type="match status" value="1"/>
</dbReference>
<feature type="region of interest" description="Disordered" evidence="7">
    <location>
        <begin position="1"/>
        <end position="37"/>
    </location>
</feature>
<dbReference type="Pfam" id="PF07540">
    <property type="entry name" value="NOC3p"/>
    <property type="match status" value="1"/>
</dbReference>
<dbReference type="Pfam" id="PF03914">
    <property type="entry name" value="CBF"/>
    <property type="match status" value="1"/>
</dbReference>
<dbReference type="eggNOG" id="KOG2153">
    <property type="taxonomic scope" value="Eukaryota"/>
</dbReference>